<dbReference type="InterPro" id="IPR011705">
    <property type="entry name" value="BACK"/>
</dbReference>
<evidence type="ECO:0000256" key="3">
    <source>
        <dbReference type="SAM" id="MobiDB-lite"/>
    </source>
</evidence>
<dbReference type="GeneTree" id="ENSGT00940000161093"/>
<evidence type="ECO:0000313" key="5">
    <source>
        <dbReference type="Ensembl" id="ENSSMRP00000008634.1"/>
    </source>
</evidence>
<dbReference type="SMART" id="SM00875">
    <property type="entry name" value="BACK"/>
    <property type="match status" value="1"/>
</dbReference>
<dbReference type="Pfam" id="PF01344">
    <property type="entry name" value="Kelch_1"/>
    <property type="match status" value="2"/>
</dbReference>
<reference evidence="5" key="2">
    <citation type="submission" date="2025-09" db="UniProtKB">
        <authorList>
            <consortium name="Ensembl"/>
        </authorList>
    </citation>
    <scope>IDENTIFICATION</scope>
</reference>
<keyword evidence="1" id="KW-0880">Kelch repeat</keyword>
<dbReference type="Gene3D" id="2.120.10.80">
    <property type="entry name" value="Kelch-type beta propeller"/>
    <property type="match status" value="2"/>
</dbReference>
<dbReference type="PANTHER" id="PTHR24412:SF187">
    <property type="entry name" value="KELCH-LIKE PROTEIN 35"/>
    <property type="match status" value="1"/>
</dbReference>
<dbReference type="SMART" id="SM00612">
    <property type="entry name" value="Kelch"/>
    <property type="match status" value="4"/>
</dbReference>
<evidence type="ECO:0000313" key="6">
    <source>
        <dbReference type="Proteomes" id="UP000694421"/>
    </source>
</evidence>
<dbReference type="Pfam" id="PF00651">
    <property type="entry name" value="BTB"/>
    <property type="match status" value="1"/>
</dbReference>
<dbReference type="PIRSF" id="PIRSF037037">
    <property type="entry name" value="Kelch-like_protein_gigaxonin"/>
    <property type="match status" value="1"/>
</dbReference>
<dbReference type="GO" id="GO:0005737">
    <property type="term" value="C:cytoplasm"/>
    <property type="evidence" value="ECO:0007669"/>
    <property type="project" value="TreeGrafter"/>
</dbReference>
<name>A0A8D0BC32_SALMN</name>
<dbReference type="SMART" id="SM00225">
    <property type="entry name" value="BTB"/>
    <property type="match status" value="1"/>
</dbReference>
<dbReference type="Pfam" id="PF07707">
    <property type="entry name" value="BACK"/>
    <property type="match status" value="1"/>
</dbReference>
<dbReference type="GO" id="GO:0006511">
    <property type="term" value="P:ubiquitin-dependent protein catabolic process"/>
    <property type="evidence" value="ECO:0007669"/>
    <property type="project" value="TreeGrafter"/>
</dbReference>
<dbReference type="InterPro" id="IPR015915">
    <property type="entry name" value="Kelch-typ_b-propeller"/>
</dbReference>
<dbReference type="OMA" id="GCEAPCA"/>
<protein>
    <submittedName>
        <fullName evidence="5">Kelch like family member 35</fullName>
    </submittedName>
</protein>
<dbReference type="FunFam" id="1.25.40.420:FF:000001">
    <property type="entry name" value="Kelch-like family member 12"/>
    <property type="match status" value="1"/>
</dbReference>
<accession>A0A8D0BC32</accession>
<evidence type="ECO:0000256" key="2">
    <source>
        <dbReference type="ARBA" id="ARBA00022737"/>
    </source>
</evidence>
<dbReference type="GO" id="GO:0031463">
    <property type="term" value="C:Cul3-RING ubiquitin ligase complex"/>
    <property type="evidence" value="ECO:0007669"/>
    <property type="project" value="TreeGrafter"/>
</dbReference>
<proteinExistence type="predicted"/>
<keyword evidence="6" id="KW-1185">Reference proteome</keyword>
<dbReference type="InterPro" id="IPR006652">
    <property type="entry name" value="Kelch_1"/>
</dbReference>
<dbReference type="InterPro" id="IPR011333">
    <property type="entry name" value="SKP1/BTB/POZ_sf"/>
</dbReference>
<dbReference type="PANTHER" id="PTHR24412">
    <property type="entry name" value="KELCH PROTEIN"/>
    <property type="match status" value="1"/>
</dbReference>
<dbReference type="SUPFAM" id="SSF54695">
    <property type="entry name" value="POZ domain"/>
    <property type="match status" value="1"/>
</dbReference>
<dbReference type="CDD" id="cd18265">
    <property type="entry name" value="BTB_POZ_KLHL35"/>
    <property type="match status" value="1"/>
</dbReference>
<keyword evidence="2" id="KW-0677">Repeat</keyword>
<organism evidence="5 6">
    <name type="scientific">Salvator merianae</name>
    <name type="common">Argentine black and white tegu</name>
    <name type="synonym">Tupinambis merianae</name>
    <dbReference type="NCBI Taxonomy" id="96440"/>
    <lineage>
        <taxon>Eukaryota</taxon>
        <taxon>Metazoa</taxon>
        <taxon>Chordata</taxon>
        <taxon>Craniata</taxon>
        <taxon>Vertebrata</taxon>
        <taxon>Euteleostomi</taxon>
        <taxon>Lepidosauria</taxon>
        <taxon>Squamata</taxon>
        <taxon>Bifurcata</taxon>
        <taxon>Unidentata</taxon>
        <taxon>Episquamata</taxon>
        <taxon>Laterata</taxon>
        <taxon>Teiioidea</taxon>
        <taxon>Teiidae</taxon>
        <taxon>Salvator</taxon>
    </lineage>
</organism>
<evidence type="ECO:0000256" key="1">
    <source>
        <dbReference type="ARBA" id="ARBA00022441"/>
    </source>
</evidence>
<dbReference type="InterPro" id="IPR017096">
    <property type="entry name" value="BTB-kelch_protein"/>
</dbReference>
<dbReference type="Gene3D" id="3.30.710.10">
    <property type="entry name" value="Potassium Channel Kv1.1, Chain A"/>
    <property type="match status" value="1"/>
</dbReference>
<reference evidence="5" key="1">
    <citation type="submission" date="2025-08" db="UniProtKB">
        <authorList>
            <consortium name="Ensembl"/>
        </authorList>
    </citation>
    <scope>IDENTIFICATION</scope>
</reference>
<sequence length="524" mass="57728">MDPPAKEGRHRRSGGNEKDTSLDPSSQTRHAKCCRGSCHAEQILQVLNSDRRDGIFTDVALVADGQRFPCHRATLSANSTYFRALFSGEPKGGTQGTVDLREISASSVGLALDYMYGGYVAIQEDNVEGLLELSSFLQISRLRDACVAFLEGQLHPFNCLGIMKFADSFSISSLAEKSKRFVLEGFVEVSLQEEFLELGVKELAACLSSQWLVVPKEEAVFEAVMRWLHHDVPSRKGALKDLLEKVRLPLLDPVYFLEKVETDALIRESKECIPLLQDARKSLILGTEVSSQQSRPRRFMEIAEMIVVIGGCDKKGILKLPFVDLFHPESGQWKALSSVPGHTKLEFATCTLRNNVYISGGHINSREVWLLNSQLNTWLRVASMEKGRWRHKMAALQGKIYAVGGYDGFCRLASVECYDAFYNSWLTVSPLPEAVSSAAVAPCLGKLYVIGGAVDDSANSDKDNCGLTACDGKIYVLGGRDESGEGTNKTFAFDPATGLVDPQLPLQRCTSYHGCVTILRPVSR</sequence>
<feature type="domain" description="BTB" evidence="4">
    <location>
        <begin position="57"/>
        <end position="124"/>
    </location>
</feature>
<dbReference type="Gene3D" id="1.25.40.420">
    <property type="match status" value="1"/>
</dbReference>
<feature type="region of interest" description="Disordered" evidence="3">
    <location>
        <begin position="1"/>
        <end position="29"/>
    </location>
</feature>
<dbReference type="PROSITE" id="PS50097">
    <property type="entry name" value="BTB"/>
    <property type="match status" value="1"/>
</dbReference>
<evidence type="ECO:0000259" key="4">
    <source>
        <dbReference type="PROSITE" id="PS50097"/>
    </source>
</evidence>
<dbReference type="AlphaFoldDB" id="A0A8D0BC32"/>
<dbReference type="SUPFAM" id="SSF117281">
    <property type="entry name" value="Kelch motif"/>
    <property type="match status" value="1"/>
</dbReference>
<dbReference type="Ensembl" id="ENSSMRT00000010082.1">
    <property type="protein sequence ID" value="ENSSMRP00000008634.1"/>
    <property type="gene ID" value="ENSSMRG00000006919.1"/>
</dbReference>
<dbReference type="InterPro" id="IPR000210">
    <property type="entry name" value="BTB/POZ_dom"/>
</dbReference>
<dbReference type="Proteomes" id="UP000694421">
    <property type="component" value="Unplaced"/>
</dbReference>
<dbReference type="InterPro" id="IPR030601">
    <property type="entry name" value="KLHL35_BTB_POZ_dom"/>
</dbReference>